<name>A0A1I8J260_9PLAT</name>
<organism evidence="2 3">
    <name type="scientific">Macrostomum lignano</name>
    <dbReference type="NCBI Taxonomy" id="282301"/>
    <lineage>
        <taxon>Eukaryota</taxon>
        <taxon>Metazoa</taxon>
        <taxon>Spiralia</taxon>
        <taxon>Lophotrochozoa</taxon>
        <taxon>Platyhelminthes</taxon>
        <taxon>Rhabditophora</taxon>
        <taxon>Macrostomorpha</taxon>
        <taxon>Macrostomida</taxon>
        <taxon>Macrostomidae</taxon>
        <taxon>Macrostomum</taxon>
    </lineage>
</organism>
<dbReference type="InterPro" id="IPR051057">
    <property type="entry name" value="PI-PLC_domain"/>
</dbReference>
<dbReference type="PANTHER" id="PTHR13593">
    <property type="match status" value="1"/>
</dbReference>
<reference evidence="3" key="1">
    <citation type="submission" date="2016-11" db="UniProtKB">
        <authorList>
            <consortium name="WormBaseParasite"/>
        </authorList>
    </citation>
    <scope>IDENTIFICATION</scope>
</reference>
<evidence type="ECO:0000313" key="2">
    <source>
        <dbReference type="Proteomes" id="UP000095280"/>
    </source>
</evidence>
<evidence type="ECO:0000259" key="1">
    <source>
        <dbReference type="SMART" id="SM00148"/>
    </source>
</evidence>
<dbReference type="SMART" id="SM00148">
    <property type="entry name" value="PLCXc"/>
    <property type="match status" value="1"/>
</dbReference>
<feature type="domain" description="Phosphatidylinositol-specific phospholipase C X" evidence="1">
    <location>
        <begin position="40"/>
        <end position="201"/>
    </location>
</feature>
<dbReference type="WBParaSite" id="maker-uti_cns_0045431-snap-gene-3.15-mRNA-1">
    <property type="protein sequence ID" value="maker-uti_cns_0045431-snap-gene-3.15-mRNA-1"/>
    <property type="gene ID" value="maker-uti_cns_0045431-snap-gene-3.15"/>
</dbReference>
<dbReference type="SUPFAM" id="SSF51695">
    <property type="entry name" value="PLC-like phosphodiesterases"/>
    <property type="match status" value="2"/>
</dbReference>
<protein>
    <submittedName>
        <fullName evidence="3">PLCXc domain-containing protein</fullName>
    </submittedName>
</protein>
<dbReference type="PANTHER" id="PTHR13593:SF113">
    <property type="entry name" value="SI:DKEY-266F7.9"/>
    <property type="match status" value="1"/>
</dbReference>
<keyword evidence="2" id="KW-1185">Reference proteome</keyword>
<evidence type="ECO:0000313" key="3">
    <source>
        <dbReference type="WBParaSite" id="maker-uti_cns_0045431-snap-gene-3.15-mRNA-1"/>
    </source>
</evidence>
<dbReference type="InterPro" id="IPR017946">
    <property type="entry name" value="PLC-like_Pdiesterase_TIM-brl"/>
</dbReference>
<dbReference type="AlphaFoldDB" id="A0A1I8J260"/>
<dbReference type="Gene3D" id="3.20.20.190">
    <property type="entry name" value="Phosphatidylinositol (PI) phosphodiesterase"/>
    <property type="match status" value="2"/>
</dbReference>
<dbReference type="Proteomes" id="UP000095280">
    <property type="component" value="Unplaced"/>
</dbReference>
<sequence length="638" mass="69616">SRRSSSRASEAAGATAAAAPDGAVVPNFDPANWMSQLPPAVAAMPLCQLALPGSHDSFASSFDLNRSLGPDSPELLLALLNNRLGRRLVLRWSKTQSLSLLRQLESGIRYLDLRVALIKGQFYLLHSLVAISVPDALDEVATFVAAHPAEAVLLDFNHFYSMDSLSDMRAFQQLLISKLGRRLSPPASEVPSLAQLRSQNQSVLAFQASQFDRSELPALWESGTWMPSPWPNTTDIGEMVAALDRTYSMPHGNHFLVLQAVLTPDAGFILRHPLSSLRNSLSLPGNRAFVSWLRQGKKALGCQGVNVAITDFVEDSDFVQAVAGLNFHGCSAKSFNGTDWMSQLPESAAQLPLCQLALPGSHDSCTEFLDLHRCIGPDSPEAPRRYGENSSRGGGALFRQQLRIAGPASRKFAGFRLLHSLISISLEEVLDQVGHSYLRSVPAAQARFQIADFVAAHPAEAVLLDFNHFYSMDSLSDMRAFQQLLISKLGRRLSPPASEVPSLAQLRSQNQSVLAFQASQFDRSELPALWESGTWMPSPWPNTTDIGEMVAALDRTYSMPHGNHFLVLQAVLTPDAGFILRHPLSSLRNSLSLPGNRAFVSWLRQGKKALGCQGVNVAITDFVEDSDFVQAVAGLNFQ</sequence>
<dbReference type="GO" id="GO:0008081">
    <property type="term" value="F:phosphoric diester hydrolase activity"/>
    <property type="evidence" value="ECO:0007669"/>
    <property type="project" value="InterPro"/>
</dbReference>
<dbReference type="InterPro" id="IPR000909">
    <property type="entry name" value="PLipase_C_PInositol-sp_X_dom"/>
</dbReference>
<dbReference type="GO" id="GO:0006629">
    <property type="term" value="P:lipid metabolic process"/>
    <property type="evidence" value="ECO:0007669"/>
    <property type="project" value="InterPro"/>
</dbReference>
<accession>A0A1I8J260</accession>
<proteinExistence type="predicted"/>